<comment type="caution">
    <text evidence="1">The sequence shown here is derived from an EMBL/GenBank/DDBJ whole genome shotgun (WGS) entry which is preliminary data.</text>
</comment>
<reference evidence="2" key="1">
    <citation type="submission" date="2015-07" db="EMBL/GenBank/DDBJ databases">
        <title>Genome sequencing project for genomic taxonomy and phylogenomics of Bacillus-like bacteria.</title>
        <authorList>
            <person name="Liu B."/>
            <person name="Wang J."/>
            <person name="Zhu Y."/>
            <person name="Liu G."/>
            <person name="Chen Q."/>
            <person name="Chen Z."/>
            <person name="Lan J."/>
            <person name="Che J."/>
            <person name="Ge C."/>
            <person name="Shi H."/>
            <person name="Pan Z."/>
            <person name="Liu X."/>
        </authorList>
    </citation>
    <scope>NUCLEOTIDE SEQUENCE [LARGE SCALE GENOMIC DNA]</scope>
    <source>
        <strain evidence="2">FJAT-27997</strain>
    </source>
</reference>
<dbReference type="PATRIC" id="fig|1679170.3.peg.547"/>
<dbReference type="Proteomes" id="UP000037146">
    <property type="component" value="Unassembled WGS sequence"/>
</dbReference>
<organism evidence="1 2">
    <name type="scientific">Peribacillus loiseleuriae</name>
    <dbReference type="NCBI Taxonomy" id="1679170"/>
    <lineage>
        <taxon>Bacteria</taxon>
        <taxon>Bacillati</taxon>
        <taxon>Bacillota</taxon>
        <taxon>Bacilli</taxon>
        <taxon>Bacillales</taxon>
        <taxon>Bacillaceae</taxon>
        <taxon>Peribacillus</taxon>
    </lineage>
</organism>
<keyword evidence="2" id="KW-1185">Reference proteome</keyword>
<accession>A0A0K9GPE1</accession>
<dbReference type="EMBL" id="LFZW01000001">
    <property type="protein sequence ID" value="KMY48554.1"/>
    <property type="molecule type" value="Genomic_DNA"/>
</dbReference>
<gene>
    <name evidence="1" type="ORF">AC625_02695</name>
</gene>
<name>A0A0K9GPE1_9BACI</name>
<proteinExistence type="predicted"/>
<dbReference type="AlphaFoldDB" id="A0A0K9GPE1"/>
<evidence type="ECO:0000313" key="2">
    <source>
        <dbReference type="Proteomes" id="UP000037146"/>
    </source>
</evidence>
<sequence>MLWLMNQEAPFFKQPERVLRRGHSRKGDKISGMVLIVKGALFFTNNDPPFFSIPHKRRTLSCFFRKIFMFSLKIYYKFAIFKKQ</sequence>
<evidence type="ECO:0000313" key="1">
    <source>
        <dbReference type="EMBL" id="KMY48554.1"/>
    </source>
</evidence>
<protein>
    <submittedName>
        <fullName evidence="1">Uncharacterized protein</fullName>
    </submittedName>
</protein>